<name>A0A6B9J1E5_9CAUD</name>
<dbReference type="EMBL" id="MN549360">
    <property type="protein sequence ID" value="QGZ14027.1"/>
    <property type="molecule type" value="Genomic_DNA"/>
</dbReference>
<dbReference type="Proteomes" id="UP000436513">
    <property type="component" value="Segment"/>
</dbReference>
<protein>
    <submittedName>
        <fullName evidence="1">Uncharacterized protein</fullName>
    </submittedName>
</protein>
<keyword evidence="2" id="KW-1185">Reference proteome</keyword>
<reference evidence="1 2" key="1">
    <citation type="submission" date="2019-10" db="EMBL/GenBank/DDBJ databases">
        <title>Complete genome sequence of bacteriophage vB_RLeM_RL38JI.</title>
        <authorList>
            <person name="Gunathilake D."/>
            <person name="Bhat S."/>
            <person name="Yost C.K."/>
            <person name="Hynes M.F."/>
        </authorList>
    </citation>
    <scope>NUCLEOTIDE SEQUENCE [LARGE SCALE GENOMIC DNA]</scope>
</reference>
<gene>
    <name evidence="1" type="ORF">RL38J1_158</name>
</gene>
<evidence type="ECO:0000313" key="1">
    <source>
        <dbReference type="EMBL" id="QGZ14027.1"/>
    </source>
</evidence>
<organism evidence="1 2">
    <name type="scientific">Rhizobium phage RL38J1</name>
    <dbReference type="NCBI Taxonomy" id="2663232"/>
    <lineage>
        <taxon>Viruses</taxon>
        <taxon>Duplodnaviria</taxon>
        <taxon>Heunggongvirae</taxon>
        <taxon>Uroviricota</taxon>
        <taxon>Caudoviricetes</taxon>
        <taxon>Pootjesviridae</taxon>
        <taxon>Innesvirus</taxon>
        <taxon>Innesvirus RL38J1</taxon>
    </lineage>
</organism>
<proteinExistence type="predicted"/>
<sequence length="82" mass="9505">MPITNIMTFKLGFKKKTDLQGETEMMTFSVYYDRNFYVDPKDVAVDHYSTKLADHNDFKNLVPIFGTFVCLNDRVPSDLGMK</sequence>
<evidence type="ECO:0000313" key="2">
    <source>
        <dbReference type="Proteomes" id="UP000436513"/>
    </source>
</evidence>
<accession>A0A6B9J1E5</accession>